<evidence type="ECO:0000259" key="4">
    <source>
        <dbReference type="PROSITE" id="PS50206"/>
    </source>
</evidence>
<gene>
    <name evidence="5" type="ORF">FLP10_10785</name>
</gene>
<evidence type="ECO:0000313" key="6">
    <source>
        <dbReference type="Proteomes" id="UP000324678"/>
    </source>
</evidence>
<organism evidence="5 6">
    <name type="scientific">Agromyces intestinalis</name>
    <dbReference type="NCBI Taxonomy" id="2592652"/>
    <lineage>
        <taxon>Bacteria</taxon>
        <taxon>Bacillati</taxon>
        <taxon>Actinomycetota</taxon>
        <taxon>Actinomycetes</taxon>
        <taxon>Micrococcales</taxon>
        <taxon>Microbacteriaceae</taxon>
        <taxon>Agromyces</taxon>
    </lineage>
</organism>
<dbReference type="Proteomes" id="UP000324678">
    <property type="component" value="Chromosome"/>
</dbReference>
<keyword evidence="6" id="KW-1185">Reference proteome</keyword>
<dbReference type="PROSITE" id="PS00380">
    <property type="entry name" value="RHODANESE_1"/>
    <property type="match status" value="1"/>
</dbReference>
<dbReference type="KEGG" id="ail:FLP10_10785"/>
<evidence type="ECO:0000256" key="1">
    <source>
        <dbReference type="ARBA" id="ARBA00012245"/>
    </source>
</evidence>
<protein>
    <recommendedName>
        <fullName evidence="1">thiosulfate sulfurtransferase</fullName>
        <ecNumber evidence="1">2.8.1.1</ecNumber>
    </recommendedName>
</protein>
<keyword evidence="5" id="KW-0808">Transferase</keyword>
<dbReference type="RefSeq" id="WP_149160858.1">
    <property type="nucleotide sequence ID" value="NZ_CP043505.1"/>
</dbReference>
<evidence type="ECO:0000256" key="2">
    <source>
        <dbReference type="ARBA" id="ARBA00022737"/>
    </source>
</evidence>
<feature type="domain" description="Rhodanese" evidence="4">
    <location>
        <begin position="166"/>
        <end position="278"/>
    </location>
</feature>
<feature type="domain" description="Rhodanese" evidence="4">
    <location>
        <begin position="19"/>
        <end position="137"/>
    </location>
</feature>
<dbReference type="InterPro" id="IPR001763">
    <property type="entry name" value="Rhodanese-like_dom"/>
</dbReference>
<dbReference type="InterPro" id="IPR051126">
    <property type="entry name" value="Thiosulfate_sulfurtransferase"/>
</dbReference>
<dbReference type="GO" id="GO:0004792">
    <property type="term" value="F:thiosulfate-cyanide sulfurtransferase activity"/>
    <property type="evidence" value="ECO:0007669"/>
    <property type="project" value="UniProtKB-EC"/>
</dbReference>
<dbReference type="PANTHER" id="PTHR43855:SF1">
    <property type="entry name" value="THIOSULFATE SULFURTRANSFERASE"/>
    <property type="match status" value="1"/>
</dbReference>
<evidence type="ECO:0000256" key="3">
    <source>
        <dbReference type="ARBA" id="ARBA00047549"/>
    </source>
</evidence>
<dbReference type="EC" id="2.8.1.1" evidence="1"/>
<dbReference type="InterPro" id="IPR036873">
    <property type="entry name" value="Rhodanese-like_dom_sf"/>
</dbReference>
<name>A0A5C1YIA2_9MICO</name>
<dbReference type="PANTHER" id="PTHR43855">
    <property type="entry name" value="THIOSULFATE SULFURTRANSFERASE"/>
    <property type="match status" value="1"/>
</dbReference>
<accession>A0A5C1YIA2</accession>
<keyword evidence="2" id="KW-0677">Repeat</keyword>
<proteinExistence type="predicted"/>
<dbReference type="SMART" id="SM00450">
    <property type="entry name" value="RHOD"/>
    <property type="match status" value="2"/>
</dbReference>
<dbReference type="AlphaFoldDB" id="A0A5C1YIA2"/>
<sequence length="283" mass="29285">MSRERDVITAEQLLARFEAGEPPILLDIRFSPRGPDLRPQYEAGHIPGARFVDLAGQLAGEGGGTAGRRPLPDPADLQETLRSLGIDDDSEVVVYDDNSGLSAGRGWWVLTWAGLEHVRLLDGGYAAWLAAGGGVSAEEPPPATRGTVSVRPGALPVLDADGAAGLPDEGVLLDARGESAYLGGPREPGAAPTGHIPGALEAGTRANLDERGLLRPEPELRERFASLGVAAGTKVGAYCGGGVAAAHEVLVLRTLGIEASLFVGSWSAWSADPSRPVATGSRP</sequence>
<comment type="catalytic activity">
    <reaction evidence="3">
        <text>thiosulfate + hydrogen cyanide = thiocyanate + sulfite + 2 H(+)</text>
        <dbReference type="Rhea" id="RHEA:16881"/>
        <dbReference type="ChEBI" id="CHEBI:15378"/>
        <dbReference type="ChEBI" id="CHEBI:17359"/>
        <dbReference type="ChEBI" id="CHEBI:18022"/>
        <dbReference type="ChEBI" id="CHEBI:18407"/>
        <dbReference type="ChEBI" id="CHEBI:33542"/>
        <dbReference type="EC" id="2.8.1.1"/>
    </reaction>
</comment>
<dbReference type="OrthoDB" id="9770030at2"/>
<dbReference type="Pfam" id="PF00581">
    <property type="entry name" value="Rhodanese"/>
    <property type="match status" value="2"/>
</dbReference>
<dbReference type="InterPro" id="IPR001307">
    <property type="entry name" value="Thiosulphate_STrfase_CS"/>
</dbReference>
<reference evidence="5 6" key="1">
    <citation type="submission" date="2019-09" db="EMBL/GenBank/DDBJ databases">
        <title>Genome sequencing of strain KACC 19306.</title>
        <authorList>
            <person name="Heo J."/>
            <person name="Kim S.-J."/>
            <person name="Kim J.-S."/>
            <person name="Hong S.-B."/>
            <person name="Kwon S.-W."/>
        </authorList>
    </citation>
    <scope>NUCLEOTIDE SEQUENCE [LARGE SCALE GENOMIC DNA]</scope>
    <source>
        <strain evidence="5 6">KACC 19306</strain>
    </source>
</reference>
<dbReference type="EMBL" id="CP043505">
    <property type="protein sequence ID" value="QEO14839.1"/>
    <property type="molecule type" value="Genomic_DNA"/>
</dbReference>
<dbReference type="Gene3D" id="3.40.250.10">
    <property type="entry name" value="Rhodanese-like domain"/>
    <property type="match status" value="2"/>
</dbReference>
<evidence type="ECO:0000313" key="5">
    <source>
        <dbReference type="EMBL" id="QEO14839.1"/>
    </source>
</evidence>
<dbReference type="SUPFAM" id="SSF52821">
    <property type="entry name" value="Rhodanese/Cell cycle control phosphatase"/>
    <property type="match status" value="2"/>
</dbReference>
<dbReference type="CDD" id="cd01448">
    <property type="entry name" value="TST_Repeat_1"/>
    <property type="match status" value="1"/>
</dbReference>
<dbReference type="PROSITE" id="PS50206">
    <property type="entry name" value="RHODANESE_3"/>
    <property type="match status" value="2"/>
</dbReference>